<dbReference type="Gene3D" id="3.40.50.80">
    <property type="entry name" value="Nucleotide-binding domain of ferredoxin-NADP reductase (FNR) module"/>
    <property type="match status" value="1"/>
</dbReference>
<evidence type="ECO:0000256" key="11">
    <source>
        <dbReference type="PIRSR" id="PIRSR601834-1"/>
    </source>
</evidence>
<dbReference type="PRINTS" id="PR00406">
    <property type="entry name" value="CYTB5RDTASE"/>
</dbReference>
<dbReference type="GO" id="GO:0016491">
    <property type="term" value="F:oxidoreductase activity"/>
    <property type="evidence" value="ECO:0007669"/>
    <property type="project" value="UniProtKB-KW"/>
</dbReference>
<gene>
    <name evidence="13" type="ORF">CVIRNUC_011033</name>
</gene>
<dbReference type="PROSITE" id="PS51384">
    <property type="entry name" value="FAD_FR"/>
    <property type="match status" value="1"/>
</dbReference>
<dbReference type="EMBL" id="CAUYUE010000018">
    <property type="protein sequence ID" value="CAK0787811.1"/>
    <property type="molecule type" value="Genomic_DNA"/>
</dbReference>
<evidence type="ECO:0000259" key="12">
    <source>
        <dbReference type="PROSITE" id="PS51384"/>
    </source>
</evidence>
<dbReference type="InterPro" id="IPR039261">
    <property type="entry name" value="FNR_nucleotide-bd"/>
</dbReference>
<dbReference type="PANTHER" id="PTHR19370">
    <property type="entry name" value="NADH-CYTOCHROME B5 REDUCTASE"/>
    <property type="match status" value="1"/>
</dbReference>
<dbReference type="CDD" id="cd06183">
    <property type="entry name" value="cyt_b5_reduct_like"/>
    <property type="match status" value="1"/>
</dbReference>
<evidence type="ECO:0000256" key="3">
    <source>
        <dbReference type="ARBA" id="ARBA00006105"/>
    </source>
</evidence>
<dbReference type="PANTHER" id="PTHR19370:SF184">
    <property type="entry name" value="NADH-CYTOCHROME B5 REDUCTASE-LIKE"/>
    <property type="match status" value="1"/>
</dbReference>
<dbReference type="GO" id="GO:0005741">
    <property type="term" value="C:mitochondrial outer membrane"/>
    <property type="evidence" value="ECO:0007669"/>
    <property type="project" value="UniProtKB-SubCell"/>
</dbReference>
<keyword evidence="8" id="KW-1133">Transmembrane helix</keyword>
<feature type="domain" description="FAD-binding FR-type" evidence="12">
    <location>
        <begin position="23"/>
        <end position="137"/>
    </location>
</feature>
<keyword evidence="5" id="KW-0812">Transmembrane</keyword>
<keyword evidence="7 11" id="KW-0274">FAD</keyword>
<proteinExistence type="inferred from homology"/>
<evidence type="ECO:0000313" key="14">
    <source>
        <dbReference type="Proteomes" id="UP001314263"/>
    </source>
</evidence>
<dbReference type="Gene3D" id="2.40.30.10">
    <property type="entry name" value="Translation factors"/>
    <property type="match status" value="1"/>
</dbReference>
<dbReference type="InterPro" id="IPR008333">
    <property type="entry name" value="Cbr1-like_FAD-bd_dom"/>
</dbReference>
<keyword evidence="14" id="KW-1185">Reference proteome</keyword>
<keyword evidence="9" id="KW-0560">Oxidoreductase</keyword>
<comment type="similarity">
    <text evidence="3">Belongs to the flavoprotein pyridine nucleotide cytochrome reductase family.</text>
</comment>
<evidence type="ECO:0000256" key="2">
    <source>
        <dbReference type="ARBA" id="ARBA00004294"/>
    </source>
</evidence>
<comment type="caution">
    <text evidence="13">The sequence shown here is derived from an EMBL/GenBank/DDBJ whole genome shotgun (WGS) entry which is preliminary data.</text>
</comment>
<reference evidence="13 14" key="1">
    <citation type="submission" date="2023-10" db="EMBL/GenBank/DDBJ databases">
        <authorList>
            <person name="Maclean D."/>
            <person name="Macfadyen A."/>
        </authorList>
    </citation>
    <scope>NUCLEOTIDE SEQUENCE [LARGE SCALE GENOMIC DNA]</scope>
</reference>
<keyword evidence="4 11" id="KW-0285">Flavoprotein</keyword>
<feature type="binding site" evidence="11">
    <location>
        <position position="95"/>
    </location>
    <ligand>
        <name>FAD</name>
        <dbReference type="ChEBI" id="CHEBI:57692"/>
    </ligand>
</feature>
<evidence type="ECO:0000256" key="6">
    <source>
        <dbReference type="ARBA" id="ARBA00022787"/>
    </source>
</evidence>
<dbReference type="InterPro" id="IPR017927">
    <property type="entry name" value="FAD-bd_FR_type"/>
</dbReference>
<dbReference type="Proteomes" id="UP001314263">
    <property type="component" value="Unassembled WGS sequence"/>
</dbReference>
<name>A0AAV1ILW9_9CHLO</name>
<dbReference type="InterPro" id="IPR001834">
    <property type="entry name" value="CBR-like"/>
</dbReference>
<evidence type="ECO:0000256" key="10">
    <source>
        <dbReference type="ARBA" id="ARBA00023136"/>
    </source>
</evidence>
<evidence type="ECO:0000256" key="9">
    <source>
        <dbReference type="ARBA" id="ARBA00023002"/>
    </source>
</evidence>
<evidence type="ECO:0000256" key="4">
    <source>
        <dbReference type="ARBA" id="ARBA00022630"/>
    </source>
</evidence>
<evidence type="ECO:0000256" key="7">
    <source>
        <dbReference type="ARBA" id="ARBA00022827"/>
    </source>
</evidence>
<dbReference type="InterPro" id="IPR001433">
    <property type="entry name" value="OxRdtase_FAD/NAD-bd"/>
</dbReference>
<evidence type="ECO:0000313" key="13">
    <source>
        <dbReference type="EMBL" id="CAK0787811.1"/>
    </source>
</evidence>
<keyword evidence="6" id="KW-0496">Mitochondrion</keyword>
<sequence length="291" mass="31706">MVPLSSLLFGRPSKPPPPFLDSQKWQSLPLAKIEQETHNVKRLTFALPHKLQLLGLPAGMCVKLKVSLNGKKDIEQAFNPISTDDTPGEMTILVKSYPGRHGMGPAHPEHEVGVALHSLQVGQTVQVKGPFGSFRYQPGKYKAIGLLAGGTGVTAMFNLAHVILKNPNDKVKLRLVYASNGMDDILLKLPLDAMAAGYYGKFKALFVVNEAPDEGHHVSMGLIDKEMITKYVNAPPSEDVLMVVCGPRAFVADQAANLEELGYKNVVVIDDLPQITEGAAYMNTQGDHRFD</sequence>
<dbReference type="SUPFAM" id="SSF52343">
    <property type="entry name" value="Ferredoxin reductase-like, C-terminal NADP-linked domain"/>
    <property type="match status" value="1"/>
</dbReference>
<evidence type="ECO:0000256" key="1">
    <source>
        <dbReference type="ARBA" id="ARBA00001974"/>
    </source>
</evidence>
<organism evidence="13 14">
    <name type="scientific">Coccomyxa viridis</name>
    <dbReference type="NCBI Taxonomy" id="1274662"/>
    <lineage>
        <taxon>Eukaryota</taxon>
        <taxon>Viridiplantae</taxon>
        <taxon>Chlorophyta</taxon>
        <taxon>core chlorophytes</taxon>
        <taxon>Trebouxiophyceae</taxon>
        <taxon>Trebouxiophyceae incertae sedis</taxon>
        <taxon>Coccomyxaceae</taxon>
        <taxon>Coccomyxa</taxon>
    </lineage>
</organism>
<dbReference type="Pfam" id="PF00970">
    <property type="entry name" value="FAD_binding_6"/>
    <property type="match status" value="1"/>
</dbReference>
<comment type="cofactor">
    <cofactor evidence="1 11">
        <name>FAD</name>
        <dbReference type="ChEBI" id="CHEBI:57692"/>
    </cofactor>
</comment>
<keyword evidence="6" id="KW-1000">Mitochondrion outer membrane</keyword>
<dbReference type="InterPro" id="IPR017938">
    <property type="entry name" value="Riboflavin_synthase-like_b-brl"/>
</dbReference>
<dbReference type="Pfam" id="PF00175">
    <property type="entry name" value="NAD_binding_1"/>
    <property type="match status" value="1"/>
</dbReference>
<feature type="binding site" evidence="11">
    <location>
        <position position="93"/>
    </location>
    <ligand>
        <name>FAD</name>
        <dbReference type="ChEBI" id="CHEBI:57692"/>
    </ligand>
</feature>
<keyword evidence="10" id="KW-0472">Membrane</keyword>
<evidence type="ECO:0000256" key="5">
    <source>
        <dbReference type="ARBA" id="ARBA00022692"/>
    </source>
</evidence>
<feature type="binding site" evidence="11">
    <location>
        <position position="154"/>
    </location>
    <ligand>
        <name>FAD</name>
        <dbReference type="ChEBI" id="CHEBI:57692"/>
    </ligand>
</feature>
<dbReference type="SUPFAM" id="SSF63380">
    <property type="entry name" value="Riboflavin synthase domain-like"/>
    <property type="match status" value="1"/>
</dbReference>
<evidence type="ECO:0000256" key="8">
    <source>
        <dbReference type="ARBA" id="ARBA00022989"/>
    </source>
</evidence>
<comment type="subcellular location">
    <subcellularLocation>
        <location evidence="2">Mitochondrion outer membrane</location>
    </subcellularLocation>
</comment>
<feature type="binding site" evidence="11">
    <location>
        <position position="112"/>
    </location>
    <ligand>
        <name>FAD</name>
        <dbReference type="ChEBI" id="CHEBI:57692"/>
    </ligand>
</feature>
<protein>
    <recommendedName>
        <fullName evidence="12">FAD-binding FR-type domain-containing protein</fullName>
    </recommendedName>
</protein>
<dbReference type="AlphaFoldDB" id="A0AAV1ILW9"/>
<dbReference type="FunFam" id="3.40.50.80:FF:000019">
    <property type="entry name" value="NADH-cytochrome b5 reductase"/>
    <property type="match status" value="1"/>
</dbReference>
<accession>A0AAV1ILW9</accession>